<dbReference type="InterPro" id="IPR036291">
    <property type="entry name" value="NAD(P)-bd_dom_sf"/>
</dbReference>
<dbReference type="SUPFAM" id="SSF50129">
    <property type="entry name" value="GroES-like"/>
    <property type="match status" value="1"/>
</dbReference>
<dbReference type="NCBIfam" id="TIGR02823">
    <property type="entry name" value="oxido_YhdH"/>
    <property type="match status" value="1"/>
</dbReference>
<dbReference type="InterPro" id="IPR014188">
    <property type="entry name" value="Acrylyl-CoA_reductase_AcuI"/>
</dbReference>
<dbReference type="GO" id="GO:0043958">
    <property type="term" value="F:acryloyl-CoA reductase (NADH) activity"/>
    <property type="evidence" value="ECO:0007669"/>
    <property type="project" value="UniProtKB-EC"/>
</dbReference>
<dbReference type="Pfam" id="PF08240">
    <property type="entry name" value="ADH_N"/>
    <property type="match status" value="1"/>
</dbReference>
<gene>
    <name evidence="2" type="ORF">ABC977_03040</name>
</gene>
<dbReference type="Gene3D" id="3.40.50.720">
    <property type="entry name" value="NAD(P)-binding Rossmann-like Domain"/>
    <property type="match status" value="1"/>
</dbReference>
<keyword evidence="3" id="KW-1185">Reference proteome</keyword>
<evidence type="ECO:0000259" key="1">
    <source>
        <dbReference type="SMART" id="SM00829"/>
    </source>
</evidence>
<dbReference type="InterPro" id="IPR051397">
    <property type="entry name" value="Zn-ADH-like_protein"/>
</dbReference>
<dbReference type="PANTHER" id="PTHR43677:SF1">
    <property type="entry name" value="ACRYLYL-COA REDUCTASE ACUI-RELATED"/>
    <property type="match status" value="1"/>
</dbReference>
<dbReference type="InterPro" id="IPR020843">
    <property type="entry name" value="ER"/>
</dbReference>
<reference evidence="2 3" key="1">
    <citation type="submission" date="2024-05" db="EMBL/GenBank/DDBJ databases">
        <title>Genome Sequence and Characterization of the New Strain Purple Sulfur Bacterium of Genus Thioalkalicoccus.</title>
        <authorList>
            <person name="Bryantseva I.A."/>
            <person name="Kyndt J.A."/>
            <person name="Imhoff J.F."/>
        </authorList>
    </citation>
    <scope>NUCLEOTIDE SEQUENCE [LARGE SCALE GENOMIC DNA]</scope>
    <source>
        <strain evidence="2 3">Um2</strain>
    </source>
</reference>
<organism evidence="2 3">
    <name type="scientific">Thioalkalicoccus limnaeus</name>
    <dbReference type="NCBI Taxonomy" id="120681"/>
    <lineage>
        <taxon>Bacteria</taxon>
        <taxon>Pseudomonadati</taxon>
        <taxon>Pseudomonadota</taxon>
        <taxon>Gammaproteobacteria</taxon>
        <taxon>Chromatiales</taxon>
        <taxon>Chromatiaceae</taxon>
        <taxon>Thioalkalicoccus</taxon>
    </lineage>
</organism>
<dbReference type="RefSeq" id="WP_369665766.1">
    <property type="nucleotide sequence ID" value="NZ_JBDKXB010000003.1"/>
</dbReference>
<comment type="caution">
    <text evidence="2">The sequence shown here is derived from an EMBL/GenBank/DDBJ whole genome shotgun (WGS) entry which is preliminary data.</text>
</comment>
<dbReference type="Pfam" id="PF00107">
    <property type="entry name" value="ADH_zinc_N"/>
    <property type="match status" value="1"/>
</dbReference>
<dbReference type="InterPro" id="IPR013149">
    <property type="entry name" value="ADH-like_C"/>
</dbReference>
<dbReference type="Gene3D" id="3.90.180.10">
    <property type="entry name" value="Medium-chain alcohol dehydrogenases, catalytic domain"/>
    <property type="match status" value="1"/>
</dbReference>
<proteinExistence type="predicted"/>
<evidence type="ECO:0000313" key="3">
    <source>
        <dbReference type="Proteomes" id="UP001564408"/>
    </source>
</evidence>
<dbReference type="CDD" id="cd05280">
    <property type="entry name" value="MDR_yhdh_yhfp"/>
    <property type="match status" value="1"/>
</dbReference>
<sequence>MTNYRALRIHNDDQGYRTRIDTLPVPEPDAGQVLIQLSHSSINYKDALAGTGRGKILKRFPLTGGVDAAGIVVASRDTRYREGDTVIASGWGMSFDHDGGYAEYLCAPAEWLVPMPLGLDARQAMILGTAGFTAALAVDRLKVNGQHPGLGPIVVTGASGGVGSIAIDLLSQQGFEVVAVSGKPACADWLRRLGATRILGRDELPGGDRPLEKAVWGGAVDNVGGAVLARLTRTVGAHGNIACIGLAGGAQLDTTVMPLILRGVSLLGINSVDVPYPLRAEIWQRLATEWRPKHLEDILTATLDLDALPEAFERLLAGQTWGRLLVEIRR</sequence>
<feature type="domain" description="Enoyl reductase (ER)" evidence="1">
    <location>
        <begin position="18"/>
        <end position="326"/>
    </location>
</feature>
<dbReference type="EC" id="1.3.1.95" evidence="2"/>
<dbReference type="SMART" id="SM00829">
    <property type="entry name" value="PKS_ER"/>
    <property type="match status" value="1"/>
</dbReference>
<dbReference type="InterPro" id="IPR011032">
    <property type="entry name" value="GroES-like_sf"/>
</dbReference>
<dbReference type="InterPro" id="IPR013154">
    <property type="entry name" value="ADH-like_N"/>
</dbReference>
<name>A0ABV4BC59_9GAMM</name>
<dbReference type="Proteomes" id="UP001564408">
    <property type="component" value="Unassembled WGS sequence"/>
</dbReference>
<dbReference type="SUPFAM" id="SSF51735">
    <property type="entry name" value="NAD(P)-binding Rossmann-fold domains"/>
    <property type="match status" value="1"/>
</dbReference>
<keyword evidence="2" id="KW-0560">Oxidoreductase</keyword>
<evidence type="ECO:0000313" key="2">
    <source>
        <dbReference type="EMBL" id="MEY6431379.1"/>
    </source>
</evidence>
<dbReference type="PANTHER" id="PTHR43677">
    <property type="entry name" value="SHORT-CHAIN DEHYDROGENASE/REDUCTASE"/>
    <property type="match status" value="1"/>
</dbReference>
<dbReference type="EMBL" id="JBDKXB010000003">
    <property type="protein sequence ID" value="MEY6431379.1"/>
    <property type="molecule type" value="Genomic_DNA"/>
</dbReference>
<protein>
    <submittedName>
        <fullName evidence="2">Acryloyl-CoA reductase</fullName>
        <ecNumber evidence="2">1.3.1.95</ecNumber>
    </submittedName>
</protein>
<accession>A0ABV4BC59</accession>